<dbReference type="Proteomes" id="UP000011115">
    <property type="component" value="Unassembled WGS sequence"/>
</dbReference>
<dbReference type="HOGENOM" id="CLU_1931285_0_0_1"/>
<proteinExistence type="predicted"/>
<reference evidence="2" key="1">
    <citation type="journal article" date="2011" name="Nature">
        <title>Genome sequence and analysis of the tuber crop potato.</title>
        <authorList>
            <consortium name="The Potato Genome Sequencing Consortium"/>
        </authorList>
    </citation>
    <scope>NUCLEOTIDE SEQUENCE [LARGE SCALE GENOMIC DNA]</scope>
    <source>
        <strain evidence="2">cv. DM1-3 516 R44</strain>
    </source>
</reference>
<organism evidence="1 2">
    <name type="scientific">Solanum tuberosum</name>
    <name type="common">Potato</name>
    <dbReference type="NCBI Taxonomy" id="4113"/>
    <lineage>
        <taxon>Eukaryota</taxon>
        <taxon>Viridiplantae</taxon>
        <taxon>Streptophyta</taxon>
        <taxon>Embryophyta</taxon>
        <taxon>Tracheophyta</taxon>
        <taxon>Spermatophyta</taxon>
        <taxon>Magnoliopsida</taxon>
        <taxon>eudicotyledons</taxon>
        <taxon>Gunneridae</taxon>
        <taxon>Pentapetalae</taxon>
        <taxon>asterids</taxon>
        <taxon>lamiids</taxon>
        <taxon>Solanales</taxon>
        <taxon>Solanaceae</taxon>
        <taxon>Solanoideae</taxon>
        <taxon>Solaneae</taxon>
        <taxon>Solanum</taxon>
    </lineage>
</organism>
<protein>
    <submittedName>
        <fullName evidence="1">Mitchondrion</fullName>
    </submittedName>
</protein>
<dbReference type="InParanoid" id="M0ZYG9"/>
<name>M0ZYG9_SOLTU</name>
<dbReference type="EnsemblPlants" id="PGSC0003DMT400010718">
    <property type="protein sequence ID" value="PGSC0003DMT400010718"/>
    <property type="gene ID" value="PGSC0003DMG400004180"/>
</dbReference>
<reference evidence="1" key="2">
    <citation type="submission" date="2015-06" db="UniProtKB">
        <authorList>
            <consortium name="EnsemblPlants"/>
        </authorList>
    </citation>
    <scope>IDENTIFICATION</scope>
    <source>
        <strain evidence="1">DM1-3 516 R44</strain>
    </source>
</reference>
<evidence type="ECO:0000313" key="1">
    <source>
        <dbReference type="EnsemblPlants" id="PGSC0003DMT400010718"/>
    </source>
</evidence>
<dbReference type="Gramene" id="PGSC0003DMT400010718">
    <property type="protein sequence ID" value="PGSC0003DMT400010718"/>
    <property type="gene ID" value="PGSC0003DMG400004180"/>
</dbReference>
<evidence type="ECO:0000313" key="2">
    <source>
        <dbReference type="Proteomes" id="UP000011115"/>
    </source>
</evidence>
<sequence length="131" mass="14793">MNVSGNIRPLDDQGKYTNAHPMLNDPKMFVKNEVQLQSDAIEQHLSALTPSMQIVEIEKKELAGSSRKNPIPCPFRMRFARNCALLSSYTSLDGSDGLRRSFPTKIERAVSHRDVDSFSGPNEMEIFHPLF</sequence>
<dbReference type="PaxDb" id="4113-PGSC0003DMT400010718"/>
<accession>M0ZYG9</accession>
<dbReference type="AlphaFoldDB" id="M0ZYG9"/>
<keyword evidence="2" id="KW-1185">Reference proteome</keyword>